<dbReference type="EMBL" id="FZNT01000001">
    <property type="protein sequence ID" value="SNR33714.1"/>
    <property type="molecule type" value="Genomic_DNA"/>
</dbReference>
<proteinExistence type="predicted"/>
<keyword evidence="4" id="KW-1185">Reference proteome</keyword>
<evidence type="ECO:0000313" key="3">
    <source>
        <dbReference type="EMBL" id="SNR33714.1"/>
    </source>
</evidence>
<dbReference type="AlphaFoldDB" id="A0A238VHR0"/>
<dbReference type="InterPro" id="IPR025411">
    <property type="entry name" value="DUF4136"/>
</dbReference>
<dbReference type="RefSeq" id="WP_089380077.1">
    <property type="nucleotide sequence ID" value="NZ_FZNT01000001.1"/>
</dbReference>
<dbReference type="Gene3D" id="3.30.160.670">
    <property type="match status" value="1"/>
</dbReference>
<keyword evidence="1" id="KW-0732">Signal</keyword>
<reference evidence="3 4" key="1">
    <citation type="submission" date="2017-06" db="EMBL/GenBank/DDBJ databases">
        <authorList>
            <person name="Kim H.J."/>
            <person name="Triplett B.A."/>
        </authorList>
    </citation>
    <scope>NUCLEOTIDE SEQUENCE [LARGE SCALE GENOMIC DNA]</scope>
    <source>
        <strain evidence="3 4">DSM 29150</strain>
    </source>
</reference>
<accession>A0A238VHR0</accession>
<feature type="domain" description="DUF4136" evidence="2">
    <location>
        <begin position="28"/>
        <end position="194"/>
    </location>
</feature>
<gene>
    <name evidence="3" type="ORF">SAMN06265371_101434</name>
</gene>
<protein>
    <recommendedName>
        <fullName evidence="2">DUF4136 domain-containing protein</fullName>
    </recommendedName>
</protein>
<evidence type="ECO:0000259" key="2">
    <source>
        <dbReference type="Pfam" id="PF13590"/>
    </source>
</evidence>
<name>A0A238VHR0_9FLAO</name>
<feature type="signal peptide" evidence="1">
    <location>
        <begin position="1"/>
        <end position="23"/>
    </location>
</feature>
<dbReference type="Proteomes" id="UP000198384">
    <property type="component" value="Unassembled WGS sequence"/>
</dbReference>
<evidence type="ECO:0000256" key="1">
    <source>
        <dbReference type="SAM" id="SignalP"/>
    </source>
</evidence>
<organism evidence="3 4">
    <name type="scientific">Lutibacter agarilyticus</name>
    <dbReference type="NCBI Taxonomy" id="1109740"/>
    <lineage>
        <taxon>Bacteria</taxon>
        <taxon>Pseudomonadati</taxon>
        <taxon>Bacteroidota</taxon>
        <taxon>Flavobacteriia</taxon>
        <taxon>Flavobacteriales</taxon>
        <taxon>Flavobacteriaceae</taxon>
        <taxon>Lutibacter</taxon>
    </lineage>
</organism>
<dbReference type="Pfam" id="PF13590">
    <property type="entry name" value="DUF4136"/>
    <property type="match status" value="1"/>
</dbReference>
<sequence>MKNFFNKAALLVVCLIMSNSLKAQITFDFDKDVDFTQYKTYSFGGWQQDSEKLINDIDKKRILQSFKSELLQRDLDYELAEADLVITLFLVIDEKTSTTAYTDYMGAGMGYGYGYGGGRYGGYYRPAWGWGGGYSTTSYSEKDYKVGTFVVDIYDAKTKKLIWQGVSQKTINENGSKRAKTIPKNVGKLMKKYPVAKKKK</sequence>
<feature type="chain" id="PRO_5012082489" description="DUF4136 domain-containing protein" evidence="1">
    <location>
        <begin position="24"/>
        <end position="200"/>
    </location>
</feature>
<evidence type="ECO:0000313" key="4">
    <source>
        <dbReference type="Proteomes" id="UP000198384"/>
    </source>
</evidence>